<evidence type="ECO:0000256" key="6">
    <source>
        <dbReference type="RuleBase" id="RU365102"/>
    </source>
</evidence>
<evidence type="ECO:0000256" key="3">
    <source>
        <dbReference type="ARBA" id="ARBA00022692"/>
    </source>
</evidence>
<comment type="subcellular location">
    <subcellularLocation>
        <location evidence="1 6">Membrane</location>
        <topology evidence="1 6">Multi-pass membrane protein</topology>
    </subcellularLocation>
</comment>
<dbReference type="EMBL" id="JAQNDN010000014">
    <property type="protein sequence ID" value="MDC0671194.1"/>
    <property type="molecule type" value="Genomic_DNA"/>
</dbReference>
<reference evidence="7 8" key="1">
    <citation type="submission" date="2022-11" db="EMBL/GenBank/DDBJ databases">
        <title>Minimal conservation of predation-associated metabolite biosynthetic gene clusters underscores biosynthetic potential of Myxococcota including descriptions for ten novel species: Archangium lansinium sp. nov., Myxococcus landrumus sp. nov., Nannocystis bai.</title>
        <authorList>
            <person name="Ahearne A."/>
            <person name="Stevens C."/>
            <person name="Dowd S."/>
        </authorList>
    </citation>
    <scope>NUCLEOTIDE SEQUENCE [LARGE SCALE GENOMIC DNA]</scope>
    <source>
        <strain evidence="7 8">NCELM</strain>
    </source>
</reference>
<evidence type="ECO:0000313" key="8">
    <source>
        <dbReference type="Proteomes" id="UP001217838"/>
    </source>
</evidence>
<proteinExistence type="inferred from homology"/>
<name>A0ABT5BAN4_9BACT</name>
<keyword evidence="4 6" id="KW-1133">Transmembrane helix</keyword>
<comment type="caution">
    <text evidence="6">Lacks conserved residue(s) required for the propagation of feature annotation.</text>
</comment>
<feature type="transmembrane region" description="Helical" evidence="6">
    <location>
        <begin position="37"/>
        <end position="61"/>
    </location>
</feature>
<dbReference type="RefSeq" id="WP_272001286.1">
    <property type="nucleotide sequence ID" value="NZ_JAQNDN010000014.1"/>
</dbReference>
<evidence type="ECO:0000313" key="7">
    <source>
        <dbReference type="EMBL" id="MDC0671194.1"/>
    </source>
</evidence>
<dbReference type="PANTHER" id="PTHR12608">
    <property type="entry name" value="TRANSMEMBRANE PROTEIN HTP-1 RELATED"/>
    <property type="match status" value="1"/>
</dbReference>
<protein>
    <recommendedName>
        <fullName evidence="6">GDT1 family protein</fullName>
    </recommendedName>
</protein>
<organism evidence="7 8">
    <name type="scientific">Nannocystis radixulma</name>
    <dbReference type="NCBI Taxonomy" id="2995305"/>
    <lineage>
        <taxon>Bacteria</taxon>
        <taxon>Pseudomonadati</taxon>
        <taxon>Myxococcota</taxon>
        <taxon>Polyangia</taxon>
        <taxon>Nannocystales</taxon>
        <taxon>Nannocystaceae</taxon>
        <taxon>Nannocystis</taxon>
    </lineage>
</organism>
<feature type="transmembrane region" description="Helical" evidence="6">
    <location>
        <begin position="73"/>
        <end position="91"/>
    </location>
</feature>
<evidence type="ECO:0000256" key="5">
    <source>
        <dbReference type="ARBA" id="ARBA00023136"/>
    </source>
</evidence>
<evidence type="ECO:0000256" key="1">
    <source>
        <dbReference type="ARBA" id="ARBA00004141"/>
    </source>
</evidence>
<accession>A0ABT5BAN4</accession>
<evidence type="ECO:0000256" key="4">
    <source>
        <dbReference type="ARBA" id="ARBA00022989"/>
    </source>
</evidence>
<evidence type="ECO:0000256" key="2">
    <source>
        <dbReference type="ARBA" id="ARBA00009190"/>
    </source>
</evidence>
<dbReference type="Proteomes" id="UP001217838">
    <property type="component" value="Unassembled WGS sequence"/>
</dbReference>
<gene>
    <name evidence="7" type="ORF">POL58_25785</name>
</gene>
<dbReference type="Pfam" id="PF01169">
    <property type="entry name" value="GDT1"/>
    <property type="match status" value="1"/>
</dbReference>
<sequence>MDLRAFFTTFGLVFLAELGDKTQLTTMSMAASSGRRWLVFVASALALALSSLIAVLAGEWLRTRVEPVLIDRVAGALFVIIGGWMLASTFMTKA</sequence>
<comment type="caution">
    <text evidence="7">The sequence shown here is derived from an EMBL/GenBank/DDBJ whole genome shotgun (WGS) entry which is preliminary data.</text>
</comment>
<keyword evidence="5 6" id="KW-0472">Membrane</keyword>
<dbReference type="InterPro" id="IPR001727">
    <property type="entry name" value="GDT1-like"/>
</dbReference>
<keyword evidence="8" id="KW-1185">Reference proteome</keyword>
<dbReference type="PANTHER" id="PTHR12608:SF1">
    <property type="entry name" value="TRANSMEMBRANE PROTEIN 165"/>
    <property type="match status" value="1"/>
</dbReference>
<keyword evidence="3 6" id="KW-0812">Transmembrane</keyword>
<comment type="similarity">
    <text evidence="2 6">Belongs to the GDT1 family.</text>
</comment>